<keyword evidence="8" id="KW-1185">Reference proteome</keyword>
<feature type="transmembrane region" description="Helical" evidence="6">
    <location>
        <begin position="96"/>
        <end position="119"/>
    </location>
</feature>
<dbReference type="InterPro" id="IPR013525">
    <property type="entry name" value="ABC2_TM"/>
</dbReference>
<dbReference type="GO" id="GO:0033344">
    <property type="term" value="P:cholesterol efflux"/>
    <property type="evidence" value="ECO:0007669"/>
    <property type="project" value="TreeGrafter"/>
</dbReference>
<keyword evidence="4 6" id="KW-1133">Transmembrane helix</keyword>
<dbReference type="GO" id="GO:0005524">
    <property type="term" value="F:ATP binding"/>
    <property type="evidence" value="ECO:0007669"/>
    <property type="project" value="UniProtKB-KW"/>
</dbReference>
<evidence type="ECO:0000259" key="7">
    <source>
        <dbReference type="Pfam" id="PF01061"/>
    </source>
</evidence>
<feature type="transmembrane region" description="Helical" evidence="6">
    <location>
        <begin position="139"/>
        <end position="163"/>
    </location>
</feature>
<organism evidence="8 9">
    <name type="scientific">Ictalurus punctatus</name>
    <name type="common">Channel catfish</name>
    <name type="synonym">Silurus punctatus</name>
    <dbReference type="NCBI Taxonomy" id="7998"/>
    <lineage>
        <taxon>Eukaryota</taxon>
        <taxon>Metazoa</taxon>
        <taxon>Chordata</taxon>
        <taxon>Craniata</taxon>
        <taxon>Vertebrata</taxon>
        <taxon>Euteleostomi</taxon>
        <taxon>Actinopterygii</taxon>
        <taxon>Neopterygii</taxon>
        <taxon>Teleostei</taxon>
        <taxon>Ostariophysi</taxon>
        <taxon>Siluriformes</taxon>
        <taxon>Ictaluridae</taxon>
        <taxon>Ictalurus</taxon>
    </lineage>
</organism>
<dbReference type="GO" id="GO:0005886">
    <property type="term" value="C:plasma membrane"/>
    <property type="evidence" value="ECO:0007669"/>
    <property type="project" value="TreeGrafter"/>
</dbReference>
<evidence type="ECO:0000256" key="2">
    <source>
        <dbReference type="ARBA" id="ARBA00022448"/>
    </source>
</evidence>
<keyword evidence="2" id="KW-0813">Transport</keyword>
<dbReference type="RefSeq" id="XP_053543493.1">
    <property type="nucleotide sequence ID" value="XM_053687518.1"/>
</dbReference>
<name>A0A9F7RT86_ICTPU</name>
<evidence type="ECO:0000256" key="4">
    <source>
        <dbReference type="ARBA" id="ARBA00022989"/>
    </source>
</evidence>
<dbReference type="InterPro" id="IPR050352">
    <property type="entry name" value="ABCG_transporters"/>
</dbReference>
<evidence type="ECO:0000256" key="1">
    <source>
        <dbReference type="ARBA" id="ARBA00004141"/>
    </source>
</evidence>
<keyword evidence="9" id="KW-0067">ATP-binding</keyword>
<dbReference type="OrthoDB" id="66620at2759"/>
<feature type="transmembrane region" description="Helical" evidence="6">
    <location>
        <begin position="175"/>
        <end position="197"/>
    </location>
</feature>
<dbReference type="PANTHER" id="PTHR48041:SF75">
    <property type="entry name" value="ATP-BINDING CASSETTE SUB-FAMILY G MEMBER 4"/>
    <property type="match status" value="1"/>
</dbReference>
<evidence type="ECO:0000256" key="3">
    <source>
        <dbReference type="ARBA" id="ARBA00022692"/>
    </source>
</evidence>
<dbReference type="GO" id="GO:0034041">
    <property type="term" value="F:ABC-type sterol transporter activity"/>
    <property type="evidence" value="ECO:0007669"/>
    <property type="project" value="TreeGrafter"/>
</dbReference>
<comment type="subcellular location">
    <subcellularLocation>
        <location evidence="1">Membrane</location>
        <topology evidence="1">Multi-pass membrane protein</topology>
    </subcellularLocation>
</comment>
<keyword evidence="9" id="KW-0547">Nucleotide-binding</keyword>
<evidence type="ECO:0000313" key="9">
    <source>
        <dbReference type="RefSeq" id="XP_053543493.1"/>
    </source>
</evidence>
<sequence length="259" mass="29119">MQSMPAVGKSIINQILVLGFLELTGDVKPVHLWDCCHSFFTDVIESFSPVNDPLPLATTQVLSHLQLMSHVFIGVLIGLLYLNIGNDASKVFNNTGFLFFSMLSLMFGALILTVLTFPLEMAVFLREHLNYWYSLKAYYLAKTMADIPFQIICPIMYCSIVYWMTEQPPEAGRYLLFMALSICTALVAQSLGLLVGATSTSLQVLPESSLIFKPLQCFYNIYSQAHKYLDSDTIFIMLPLYTTTMDLTNIFNKNIALTV</sequence>
<reference evidence="8" key="1">
    <citation type="journal article" date="2016" name="Nat. Commun.">
        <title>The channel catfish genome sequence provides insights into the evolution of scale formation in teleosts.</title>
        <authorList>
            <person name="Liu Z."/>
            <person name="Liu S."/>
            <person name="Yao J."/>
            <person name="Bao L."/>
            <person name="Zhang J."/>
            <person name="Li Y."/>
            <person name="Jiang C."/>
            <person name="Sun L."/>
            <person name="Wang R."/>
            <person name="Zhang Y."/>
            <person name="Zhou T."/>
            <person name="Zeng Q."/>
            <person name="Fu Q."/>
            <person name="Gao S."/>
            <person name="Li N."/>
            <person name="Koren S."/>
            <person name="Jiang Y."/>
            <person name="Zimin A."/>
            <person name="Xu P."/>
            <person name="Phillippy A.M."/>
            <person name="Geng X."/>
            <person name="Song L."/>
            <person name="Sun F."/>
            <person name="Li C."/>
            <person name="Wang X."/>
            <person name="Chen A."/>
            <person name="Jin Y."/>
            <person name="Yuan Z."/>
            <person name="Yang Y."/>
            <person name="Tan S."/>
            <person name="Peatman E."/>
            <person name="Lu J."/>
            <person name="Qin Z."/>
            <person name="Dunham R."/>
            <person name="Li Z."/>
            <person name="Sonstegard T."/>
            <person name="Feng J."/>
            <person name="Danzmann R.G."/>
            <person name="Schroeder S."/>
            <person name="Scheffler B."/>
            <person name="Duke M.V."/>
            <person name="Ballard L."/>
            <person name="Kucuktas H."/>
            <person name="Kaltenboeck L."/>
            <person name="Liu H."/>
            <person name="Armbruster J."/>
            <person name="Xie Y."/>
            <person name="Kirby M.L."/>
            <person name="Tian Y."/>
            <person name="Flanagan M.E."/>
            <person name="Mu W."/>
            <person name="Waldbieser G.C."/>
        </authorList>
    </citation>
    <scope>NUCLEOTIDE SEQUENCE [LARGE SCALE GENOMIC DNA]</scope>
    <source>
        <strain evidence="8">SDA103</strain>
    </source>
</reference>
<dbReference type="Pfam" id="PF01061">
    <property type="entry name" value="ABC2_membrane"/>
    <property type="match status" value="1"/>
</dbReference>
<keyword evidence="3 6" id="KW-0812">Transmembrane</keyword>
<evidence type="ECO:0000313" key="8">
    <source>
        <dbReference type="Proteomes" id="UP000221080"/>
    </source>
</evidence>
<evidence type="ECO:0000256" key="5">
    <source>
        <dbReference type="ARBA" id="ARBA00023136"/>
    </source>
</evidence>
<dbReference type="Proteomes" id="UP000221080">
    <property type="component" value="Chromosome 17"/>
</dbReference>
<feature type="domain" description="ABC-2 type transporter transmembrane" evidence="7">
    <location>
        <begin position="62"/>
        <end position="203"/>
    </location>
</feature>
<dbReference type="GO" id="GO:0042632">
    <property type="term" value="P:cholesterol homeostasis"/>
    <property type="evidence" value="ECO:0007669"/>
    <property type="project" value="TreeGrafter"/>
</dbReference>
<accession>A0A9F7RT86</accession>
<proteinExistence type="predicted"/>
<reference evidence="9" key="2">
    <citation type="submission" date="2025-08" db="UniProtKB">
        <authorList>
            <consortium name="RefSeq"/>
        </authorList>
    </citation>
    <scope>IDENTIFICATION</scope>
    <source>
        <tissue evidence="9">Blood</tissue>
    </source>
</reference>
<dbReference type="PANTHER" id="PTHR48041">
    <property type="entry name" value="ABC TRANSPORTER G FAMILY MEMBER 28"/>
    <property type="match status" value="1"/>
</dbReference>
<feature type="transmembrane region" description="Helical" evidence="6">
    <location>
        <begin position="65"/>
        <end position="84"/>
    </location>
</feature>
<dbReference type="AlphaFoldDB" id="A0A9F7RT86"/>
<keyword evidence="5 6" id="KW-0472">Membrane</keyword>
<protein>
    <submittedName>
        <fullName evidence="9">ATP-binding cassette sub-family G member 4b</fullName>
    </submittedName>
</protein>
<dbReference type="GeneID" id="108277504"/>
<evidence type="ECO:0000256" key="6">
    <source>
        <dbReference type="SAM" id="Phobius"/>
    </source>
</evidence>
<dbReference type="KEGG" id="ipu:108277504"/>
<gene>
    <name evidence="9" type="primary">abcg4b</name>
</gene>
<dbReference type="CTD" id="794238"/>